<keyword evidence="1" id="KW-0472">Membrane</keyword>
<proteinExistence type="predicted"/>
<dbReference type="Proteomes" id="UP000485569">
    <property type="component" value="Unassembled WGS sequence"/>
</dbReference>
<reference evidence="2" key="1">
    <citation type="submission" date="2017-02" db="EMBL/GenBank/DDBJ databases">
        <title>Delving into the versatile metabolic prowess of the omnipresent phylum Bacteroidetes.</title>
        <authorList>
            <person name="Nobu M.K."/>
            <person name="Mei R."/>
            <person name="Narihiro T."/>
            <person name="Kuroda K."/>
            <person name="Liu W.-T."/>
        </authorList>
    </citation>
    <scope>NUCLEOTIDE SEQUENCE</scope>
    <source>
        <strain evidence="2">ADurb.Bin276</strain>
    </source>
</reference>
<name>A0A1V5SQM3_9BACT</name>
<comment type="caution">
    <text evidence="2">The sequence shown here is derived from an EMBL/GenBank/DDBJ whole genome shotgun (WGS) entry which is preliminary data.</text>
</comment>
<keyword evidence="1" id="KW-1133">Transmembrane helix</keyword>
<protein>
    <submittedName>
        <fullName evidence="2">Uncharacterized protein</fullName>
    </submittedName>
</protein>
<dbReference type="EMBL" id="MWBQ01000109">
    <property type="protein sequence ID" value="OQA56807.1"/>
    <property type="molecule type" value="Genomic_DNA"/>
</dbReference>
<organism evidence="2">
    <name type="scientific">Candidatus Atribacter allofermentans</name>
    <dbReference type="NCBI Taxonomy" id="1852833"/>
    <lineage>
        <taxon>Bacteria</taxon>
        <taxon>Pseudomonadati</taxon>
        <taxon>Atribacterota</taxon>
        <taxon>Atribacteria</taxon>
        <taxon>Atribacterales</taxon>
        <taxon>Atribacteraceae</taxon>
        <taxon>Atribacter</taxon>
    </lineage>
</organism>
<feature type="transmembrane region" description="Helical" evidence="1">
    <location>
        <begin position="6"/>
        <end position="25"/>
    </location>
</feature>
<feature type="transmembrane region" description="Helical" evidence="1">
    <location>
        <begin position="37"/>
        <end position="55"/>
    </location>
</feature>
<evidence type="ECO:0000256" key="1">
    <source>
        <dbReference type="SAM" id="Phobius"/>
    </source>
</evidence>
<dbReference type="AlphaFoldDB" id="A0A1V5SQM3"/>
<evidence type="ECO:0000313" key="2">
    <source>
        <dbReference type="EMBL" id="OQA56807.1"/>
    </source>
</evidence>
<sequence>MFMGTLIYVGIFLIITLPFRIYSAFRKGYKETAIRRVFLWGLIVLTLILLEKFKLVNVEEYLFFW</sequence>
<accession>A0A1V5SQM3</accession>
<gene>
    <name evidence="2" type="ORF">BWY41_01443</name>
</gene>
<keyword evidence="1" id="KW-0812">Transmembrane</keyword>